<sequence length="327" mass="37530">MTILVANNHLKRVGGSETYTYALINVLIKKGYNVEYFTFFKGAVSKRIEKDLNVKFMSKSKYDLILANHNTCVNYLSRRGKIIQTCHGIFPKEEQPSAYADGYISISKEVKDHLKGLGFDSEIVVNGINCDRYKVINSINPKLKNVLSLSQSEIANDKIKIACDALGLQFSKLNKNENPIWHVENMINKADLVIGLGRSAYEAMACGRTVLVFDERPYFKSFADGYMTPELVYKCVEKNCSGRYSQLELSTQDLMLELKKYKKEDGDLLRELALKEFNIDLQTDKILSYASSVTKKRGAVKLVFASWYQNYRMNKRKRKKKKKDKRK</sequence>
<name>A0A420DH05_9FLAO</name>
<dbReference type="Gene3D" id="3.40.50.2000">
    <property type="entry name" value="Glycogen Phosphorylase B"/>
    <property type="match status" value="1"/>
</dbReference>
<dbReference type="EMBL" id="RAQJ01000004">
    <property type="protein sequence ID" value="RKE92367.1"/>
    <property type="molecule type" value="Genomic_DNA"/>
</dbReference>
<dbReference type="RefSeq" id="WP_120201995.1">
    <property type="nucleotide sequence ID" value="NZ_RAQJ01000004.1"/>
</dbReference>
<dbReference type="AlphaFoldDB" id="A0A420DH05"/>
<organism evidence="1 2">
    <name type="scientific">Ichthyenterobacterium magnum</name>
    <dbReference type="NCBI Taxonomy" id="1230530"/>
    <lineage>
        <taxon>Bacteria</taxon>
        <taxon>Pseudomonadati</taxon>
        <taxon>Bacteroidota</taxon>
        <taxon>Flavobacteriia</taxon>
        <taxon>Flavobacteriales</taxon>
        <taxon>Flavobacteriaceae</taxon>
        <taxon>Ichthyenterobacterium</taxon>
    </lineage>
</organism>
<keyword evidence="2" id="KW-1185">Reference proteome</keyword>
<dbReference type="Proteomes" id="UP000284892">
    <property type="component" value="Unassembled WGS sequence"/>
</dbReference>
<accession>A0A420DH05</accession>
<protein>
    <recommendedName>
        <fullName evidence="3">Glycosyltransferase involved in cell wall biosynthesis</fullName>
    </recommendedName>
</protein>
<evidence type="ECO:0000313" key="1">
    <source>
        <dbReference type="EMBL" id="RKE92367.1"/>
    </source>
</evidence>
<evidence type="ECO:0008006" key="3">
    <source>
        <dbReference type="Google" id="ProtNLM"/>
    </source>
</evidence>
<evidence type="ECO:0000313" key="2">
    <source>
        <dbReference type="Proteomes" id="UP000284892"/>
    </source>
</evidence>
<reference evidence="1 2" key="1">
    <citation type="submission" date="2018-09" db="EMBL/GenBank/DDBJ databases">
        <title>Genomic Encyclopedia of Archaeal and Bacterial Type Strains, Phase II (KMG-II): from individual species to whole genera.</title>
        <authorList>
            <person name="Goeker M."/>
        </authorList>
    </citation>
    <scope>NUCLEOTIDE SEQUENCE [LARGE SCALE GENOMIC DNA]</scope>
    <source>
        <strain evidence="1 2">DSM 26283</strain>
    </source>
</reference>
<gene>
    <name evidence="1" type="ORF">BXY80_2286</name>
</gene>
<comment type="caution">
    <text evidence="1">The sequence shown here is derived from an EMBL/GenBank/DDBJ whole genome shotgun (WGS) entry which is preliminary data.</text>
</comment>
<dbReference type="OrthoDB" id="59694at2"/>
<dbReference type="SUPFAM" id="SSF53756">
    <property type="entry name" value="UDP-Glycosyltransferase/glycogen phosphorylase"/>
    <property type="match status" value="1"/>
</dbReference>
<proteinExistence type="predicted"/>